<evidence type="ECO:0000256" key="3">
    <source>
        <dbReference type="SAM" id="MobiDB-lite"/>
    </source>
</evidence>
<dbReference type="Pfam" id="PF03976">
    <property type="entry name" value="PPK2"/>
    <property type="match status" value="1"/>
</dbReference>
<dbReference type="Proteomes" id="UP000276417">
    <property type="component" value="Chromosome 2"/>
</dbReference>
<dbReference type="InterPro" id="IPR022300">
    <property type="entry name" value="PPK2-rel_1"/>
</dbReference>
<name>A0A3G8YFP0_9DEIO</name>
<evidence type="ECO:0000259" key="4">
    <source>
        <dbReference type="Pfam" id="PF03976"/>
    </source>
</evidence>
<dbReference type="Gene3D" id="3.40.50.300">
    <property type="entry name" value="P-loop containing nucleotide triphosphate hydrolases"/>
    <property type="match status" value="1"/>
</dbReference>
<dbReference type="PANTHER" id="PTHR34383:SF3">
    <property type="entry name" value="POLYPHOSPHATE:AMP PHOSPHOTRANSFERASE"/>
    <property type="match status" value="1"/>
</dbReference>
<feature type="domain" description="Polyphosphate kinase-2-related" evidence="4">
    <location>
        <begin position="29"/>
        <end position="254"/>
    </location>
</feature>
<dbReference type="InterPro" id="IPR027417">
    <property type="entry name" value="P-loop_NTPase"/>
</dbReference>
<protein>
    <submittedName>
        <fullName evidence="5">Polyphosphate kinase 2 family protein</fullName>
    </submittedName>
</protein>
<dbReference type="AlphaFoldDB" id="A0A3G8YFP0"/>
<accession>A0A3G8YFP0</accession>
<reference evidence="5 6" key="1">
    <citation type="submission" date="2018-11" db="EMBL/GenBank/DDBJ databases">
        <title>Deinococcus shelandsis sp. nov., isolated from South Shetland Islands soil of Antarctica.</title>
        <authorList>
            <person name="Tian J."/>
        </authorList>
    </citation>
    <scope>NUCLEOTIDE SEQUENCE [LARGE SCALE GENOMIC DNA]</scope>
    <source>
        <strain evidence="5 6">S14-83T</strain>
    </source>
</reference>
<evidence type="ECO:0000256" key="1">
    <source>
        <dbReference type="ARBA" id="ARBA00022679"/>
    </source>
</evidence>
<feature type="region of interest" description="Disordered" evidence="3">
    <location>
        <begin position="1"/>
        <end position="31"/>
    </location>
</feature>
<dbReference type="RefSeq" id="WP_124873518.1">
    <property type="nucleotide sequence ID" value="NZ_CP034184.1"/>
</dbReference>
<evidence type="ECO:0000256" key="2">
    <source>
        <dbReference type="ARBA" id="ARBA00022777"/>
    </source>
</evidence>
<gene>
    <name evidence="5" type="ORF">EHF33_14685</name>
</gene>
<dbReference type="InterPro" id="IPR022488">
    <property type="entry name" value="PPK2-related"/>
</dbReference>
<organism evidence="5 6">
    <name type="scientific">Deinococcus psychrotolerans</name>
    <dbReference type="NCBI Taxonomy" id="2489213"/>
    <lineage>
        <taxon>Bacteria</taxon>
        <taxon>Thermotogati</taxon>
        <taxon>Deinococcota</taxon>
        <taxon>Deinococci</taxon>
        <taxon>Deinococcales</taxon>
        <taxon>Deinococcaceae</taxon>
        <taxon>Deinococcus</taxon>
    </lineage>
</organism>
<dbReference type="GO" id="GO:0008976">
    <property type="term" value="F:polyphosphate kinase activity"/>
    <property type="evidence" value="ECO:0007669"/>
    <property type="project" value="InterPro"/>
</dbReference>
<dbReference type="SUPFAM" id="SSF52540">
    <property type="entry name" value="P-loop containing nucleoside triphosphate hydrolases"/>
    <property type="match status" value="1"/>
</dbReference>
<keyword evidence="1" id="KW-0808">Transferase</keyword>
<dbReference type="KEGG" id="dph:EHF33_14685"/>
<dbReference type="EMBL" id="CP034184">
    <property type="protein sequence ID" value="AZI44149.1"/>
    <property type="molecule type" value="Genomic_DNA"/>
</dbReference>
<dbReference type="PIRSF" id="PIRSF028756">
    <property type="entry name" value="PPK2_prd"/>
    <property type="match status" value="1"/>
</dbReference>
<dbReference type="OrthoDB" id="9775224at2"/>
<feature type="compositionally biased region" description="Basic and acidic residues" evidence="3">
    <location>
        <begin position="1"/>
        <end position="20"/>
    </location>
</feature>
<dbReference type="GO" id="GO:0006797">
    <property type="term" value="P:polyphosphate metabolic process"/>
    <property type="evidence" value="ECO:0007669"/>
    <property type="project" value="InterPro"/>
</dbReference>
<sequence length="267" mass="31132">MKTESYQVREGKKLSLKEYDPNETTGVTKEEAAVRKPQLQLHLVKLQERLHAEEKQSLLVVLQTRDAGGKDGTIKHVFTGLNPQGVNVTGFKEPTPLELSHDFLWRVHAHTPVAGMIGVFNRSYYEDVLVTRVHGEVDKQEVERRYDEIRAFEISLQNRGTRILKLHLNISKDEQKKRFQDRLDDPEKHWKFSQNDLDERALWDDYTKAYQDTLSATSTATAPWYIIPANHKWFRNDLIMHILLETLNDMNPQFPKVDFDPSKIIIE</sequence>
<dbReference type="InterPro" id="IPR016898">
    <property type="entry name" value="Polyphosphate_phosphotransfera"/>
</dbReference>
<keyword evidence="2 5" id="KW-0418">Kinase</keyword>
<dbReference type="NCBIfam" id="TIGR03709">
    <property type="entry name" value="PPK2_rel_1"/>
    <property type="match status" value="1"/>
</dbReference>
<evidence type="ECO:0000313" key="5">
    <source>
        <dbReference type="EMBL" id="AZI44149.1"/>
    </source>
</evidence>
<evidence type="ECO:0000313" key="6">
    <source>
        <dbReference type="Proteomes" id="UP000276417"/>
    </source>
</evidence>
<keyword evidence="6" id="KW-1185">Reference proteome</keyword>
<proteinExistence type="predicted"/>
<dbReference type="PANTHER" id="PTHR34383">
    <property type="entry name" value="POLYPHOSPHATE:AMP PHOSPHOTRANSFERASE-RELATED"/>
    <property type="match status" value="1"/>
</dbReference>